<gene>
    <name evidence="2" type="primary">Dere\GG11294</name>
    <name evidence="2" type="ORF">Dere_GG11294</name>
</gene>
<reference evidence="2 3" key="1">
    <citation type="journal article" date="2007" name="Nature">
        <title>Evolution of genes and genomes on the Drosophila phylogeny.</title>
        <authorList>
            <consortium name="Drosophila 12 Genomes Consortium"/>
            <person name="Clark A.G."/>
            <person name="Eisen M.B."/>
            <person name="Smith D.R."/>
            <person name="Bergman C.M."/>
            <person name="Oliver B."/>
            <person name="Markow T.A."/>
            <person name="Kaufman T.C."/>
            <person name="Kellis M."/>
            <person name="Gelbart W."/>
            <person name="Iyer V.N."/>
            <person name="Pollard D.A."/>
            <person name="Sackton T.B."/>
            <person name="Larracuente A.M."/>
            <person name="Singh N.D."/>
            <person name="Abad J.P."/>
            <person name="Abt D.N."/>
            <person name="Adryan B."/>
            <person name="Aguade M."/>
            <person name="Akashi H."/>
            <person name="Anderson W.W."/>
            <person name="Aquadro C.F."/>
            <person name="Ardell D.H."/>
            <person name="Arguello R."/>
            <person name="Artieri C.G."/>
            <person name="Barbash D.A."/>
            <person name="Barker D."/>
            <person name="Barsanti P."/>
            <person name="Batterham P."/>
            <person name="Batzoglou S."/>
            <person name="Begun D."/>
            <person name="Bhutkar A."/>
            <person name="Blanco E."/>
            <person name="Bosak S.A."/>
            <person name="Bradley R.K."/>
            <person name="Brand A.D."/>
            <person name="Brent M.R."/>
            <person name="Brooks A.N."/>
            <person name="Brown R.H."/>
            <person name="Butlin R.K."/>
            <person name="Caggese C."/>
            <person name="Calvi B.R."/>
            <person name="Bernardo de Carvalho A."/>
            <person name="Caspi A."/>
            <person name="Castrezana S."/>
            <person name="Celniker S.E."/>
            <person name="Chang J.L."/>
            <person name="Chapple C."/>
            <person name="Chatterji S."/>
            <person name="Chinwalla A."/>
            <person name="Civetta A."/>
            <person name="Clifton S.W."/>
            <person name="Comeron J.M."/>
            <person name="Costello J.C."/>
            <person name="Coyne J.A."/>
            <person name="Daub J."/>
            <person name="David R.G."/>
            <person name="Delcher A.L."/>
            <person name="Delehaunty K."/>
            <person name="Do C.B."/>
            <person name="Ebling H."/>
            <person name="Edwards K."/>
            <person name="Eickbush T."/>
            <person name="Evans J.D."/>
            <person name="Filipski A."/>
            <person name="Findeiss S."/>
            <person name="Freyhult E."/>
            <person name="Fulton L."/>
            <person name="Fulton R."/>
            <person name="Garcia A.C."/>
            <person name="Gardiner A."/>
            <person name="Garfield D.A."/>
            <person name="Garvin B.E."/>
            <person name="Gibson G."/>
            <person name="Gilbert D."/>
            <person name="Gnerre S."/>
            <person name="Godfrey J."/>
            <person name="Good R."/>
            <person name="Gotea V."/>
            <person name="Gravely B."/>
            <person name="Greenberg A.J."/>
            <person name="Griffiths-Jones S."/>
            <person name="Gross S."/>
            <person name="Guigo R."/>
            <person name="Gustafson E.A."/>
            <person name="Haerty W."/>
            <person name="Hahn M.W."/>
            <person name="Halligan D.L."/>
            <person name="Halpern A.L."/>
            <person name="Halter G.M."/>
            <person name="Han M.V."/>
            <person name="Heger A."/>
            <person name="Hillier L."/>
            <person name="Hinrichs A.S."/>
            <person name="Holmes I."/>
            <person name="Hoskins R.A."/>
            <person name="Hubisz M.J."/>
            <person name="Hultmark D."/>
            <person name="Huntley M.A."/>
            <person name="Jaffe D.B."/>
            <person name="Jagadeeshan S."/>
            <person name="Jeck W.R."/>
            <person name="Johnson J."/>
            <person name="Jones C.D."/>
            <person name="Jordan W.C."/>
            <person name="Karpen G.H."/>
            <person name="Kataoka E."/>
            <person name="Keightley P.D."/>
            <person name="Kheradpour P."/>
            <person name="Kirkness E.F."/>
            <person name="Koerich L.B."/>
            <person name="Kristiansen K."/>
            <person name="Kudrna D."/>
            <person name="Kulathinal R.J."/>
            <person name="Kumar S."/>
            <person name="Kwok R."/>
            <person name="Lander E."/>
            <person name="Langley C.H."/>
            <person name="Lapoint R."/>
            <person name="Lazzaro B.P."/>
            <person name="Lee S.J."/>
            <person name="Levesque L."/>
            <person name="Li R."/>
            <person name="Lin C.F."/>
            <person name="Lin M.F."/>
            <person name="Lindblad-Toh K."/>
            <person name="Llopart A."/>
            <person name="Long M."/>
            <person name="Low L."/>
            <person name="Lozovsky E."/>
            <person name="Lu J."/>
            <person name="Luo M."/>
            <person name="Machado C.A."/>
            <person name="Makalowski W."/>
            <person name="Marzo M."/>
            <person name="Matsuda M."/>
            <person name="Matzkin L."/>
            <person name="McAllister B."/>
            <person name="McBride C.S."/>
            <person name="McKernan B."/>
            <person name="McKernan K."/>
            <person name="Mendez-Lago M."/>
            <person name="Minx P."/>
            <person name="Mollenhauer M.U."/>
            <person name="Montooth K."/>
            <person name="Mount S.M."/>
            <person name="Mu X."/>
            <person name="Myers E."/>
            <person name="Negre B."/>
            <person name="Newfeld S."/>
            <person name="Nielsen R."/>
            <person name="Noor M.A."/>
            <person name="O'Grady P."/>
            <person name="Pachter L."/>
            <person name="Papaceit M."/>
            <person name="Parisi M.J."/>
            <person name="Parisi M."/>
            <person name="Parts L."/>
            <person name="Pedersen J.S."/>
            <person name="Pesole G."/>
            <person name="Phillippy A.M."/>
            <person name="Ponting C.P."/>
            <person name="Pop M."/>
            <person name="Porcelli D."/>
            <person name="Powell J.R."/>
            <person name="Prohaska S."/>
            <person name="Pruitt K."/>
            <person name="Puig M."/>
            <person name="Quesneville H."/>
            <person name="Ram K.R."/>
            <person name="Rand D."/>
            <person name="Rasmussen M.D."/>
            <person name="Reed L.K."/>
            <person name="Reenan R."/>
            <person name="Reily A."/>
            <person name="Remington K.A."/>
            <person name="Rieger T.T."/>
            <person name="Ritchie M.G."/>
            <person name="Robin C."/>
            <person name="Rogers Y.H."/>
            <person name="Rohde C."/>
            <person name="Rozas J."/>
            <person name="Rubenfield M.J."/>
            <person name="Ruiz A."/>
            <person name="Russo S."/>
            <person name="Salzberg S.L."/>
            <person name="Sanchez-Gracia A."/>
            <person name="Saranga D.J."/>
            <person name="Sato H."/>
            <person name="Schaeffer S.W."/>
            <person name="Schatz M.C."/>
            <person name="Schlenke T."/>
            <person name="Schwartz R."/>
            <person name="Segarra C."/>
            <person name="Singh R.S."/>
            <person name="Sirot L."/>
            <person name="Sirota M."/>
            <person name="Sisneros N.B."/>
            <person name="Smith C.D."/>
            <person name="Smith T.F."/>
            <person name="Spieth J."/>
            <person name="Stage D.E."/>
            <person name="Stark A."/>
            <person name="Stephan W."/>
            <person name="Strausberg R.L."/>
            <person name="Strempel S."/>
            <person name="Sturgill D."/>
            <person name="Sutton G."/>
            <person name="Sutton G.G."/>
            <person name="Tao W."/>
            <person name="Teichmann S."/>
            <person name="Tobari Y.N."/>
            <person name="Tomimura Y."/>
            <person name="Tsolas J.M."/>
            <person name="Valente V.L."/>
            <person name="Venter E."/>
            <person name="Venter J.C."/>
            <person name="Vicario S."/>
            <person name="Vieira F.G."/>
            <person name="Vilella A.J."/>
            <person name="Villasante A."/>
            <person name="Walenz B."/>
            <person name="Wang J."/>
            <person name="Wasserman M."/>
            <person name="Watts T."/>
            <person name="Wilson D."/>
            <person name="Wilson R.K."/>
            <person name="Wing R.A."/>
            <person name="Wolfner M.F."/>
            <person name="Wong A."/>
            <person name="Wong G.K."/>
            <person name="Wu C.I."/>
            <person name="Wu G."/>
            <person name="Yamamoto D."/>
            <person name="Yang H.P."/>
            <person name="Yang S.P."/>
            <person name="Yorke J.A."/>
            <person name="Yoshida K."/>
            <person name="Zdobnov E."/>
            <person name="Zhang P."/>
            <person name="Zhang Y."/>
            <person name="Zimin A.V."/>
            <person name="Baldwin J."/>
            <person name="Abdouelleil A."/>
            <person name="Abdulkadir J."/>
            <person name="Abebe A."/>
            <person name="Abera B."/>
            <person name="Abreu J."/>
            <person name="Acer S.C."/>
            <person name="Aftuck L."/>
            <person name="Alexander A."/>
            <person name="An P."/>
            <person name="Anderson E."/>
            <person name="Anderson S."/>
            <person name="Arachi H."/>
            <person name="Azer M."/>
            <person name="Bachantsang P."/>
            <person name="Barry A."/>
            <person name="Bayul T."/>
            <person name="Berlin A."/>
            <person name="Bessette D."/>
            <person name="Bloom T."/>
            <person name="Blye J."/>
            <person name="Boguslavskiy L."/>
            <person name="Bonnet C."/>
            <person name="Boukhgalter B."/>
            <person name="Bourzgui I."/>
            <person name="Brown A."/>
            <person name="Cahill P."/>
            <person name="Channer S."/>
            <person name="Cheshatsang Y."/>
            <person name="Chuda L."/>
            <person name="Citroen M."/>
            <person name="Collymore A."/>
            <person name="Cooke P."/>
            <person name="Costello M."/>
            <person name="D'Aco K."/>
            <person name="Daza R."/>
            <person name="De Haan G."/>
            <person name="DeGray S."/>
            <person name="DeMaso C."/>
            <person name="Dhargay N."/>
            <person name="Dooley K."/>
            <person name="Dooley E."/>
            <person name="Doricent M."/>
            <person name="Dorje P."/>
            <person name="Dorjee K."/>
            <person name="Dupes A."/>
            <person name="Elong R."/>
            <person name="Falk J."/>
            <person name="Farina A."/>
            <person name="Faro S."/>
            <person name="Ferguson D."/>
            <person name="Fisher S."/>
            <person name="Foley C.D."/>
            <person name="Franke A."/>
            <person name="Friedrich D."/>
            <person name="Gadbois L."/>
            <person name="Gearin G."/>
            <person name="Gearin C.R."/>
            <person name="Giannoukos G."/>
            <person name="Goode T."/>
            <person name="Graham J."/>
            <person name="Grandbois E."/>
            <person name="Grewal S."/>
            <person name="Gyaltsen K."/>
            <person name="Hafez N."/>
            <person name="Hagos B."/>
            <person name="Hall J."/>
            <person name="Henson C."/>
            <person name="Hollinger A."/>
            <person name="Honan T."/>
            <person name="Huard M.D."/>
            <person name="Hughes L."/>
            <person name="Hurhula B."/>
            <person name="Husby M.E."/>
            <person name="Kamat A."/>
            <person name="Kanga B."/>
            <person name="Kashin S."/>
            <person name="Khazanovich D."/>
            <person name="Kisner P."/>
            <person name="Lance K."/>
            <person name="Lara M."/>
            <person name="Lee W."/>
            <person name="Lennon N."/>
            <person name="Letendre F."/>
            <person name="LeVine R."/>
            <person name="Lipovsky A."/>
            <person name="Liu X."/>
            <person name="Liu J."/>
            <person name="Liu S."/>
            <person name="Lokyitsang T."/>
            <person name="Lokyitsang Y."/>
            <person name="Lubonja R."/>
            <person name="Lui A."/>
            <person name="MacDonald P."/>
            <person name="Magnisalis V."/>
            <person name="Maru K."/>
            <person name="Matthews C."/>
            <person name="McCusker W."/>
            <person name="McDonough S."/>
            <person name="Mehta T."/>
            <person name="Meldrim J."/>
            <person name="Meneus L."/>
            <person name="Mihai O."/>
            <person name="Mihalev A."/>
            <person name="Mihova T."/>
            <person name="Mittelman R."/>
            <person name="Mlenga V."/>
            <person name="Montmayeur A."/>
            <person name="Mulrain L."/>
            <person name="Navidi A."/>
            <person name="Naylor J."/>
            <person name="Negash T."/>
            <person name="Nguyen T."/>
            <person name="Nguyen N."/>
            <person name="Nicol R."/>
            <person name="Norbu C."/>
            <person name="Norbu N."/>
            <person name="Novod N."/>
            <person name="O'Neill B."/>
            <person name="Osman S."/>
            <person name="Markiewicz E."/>
            <person name="Oyono O.L."/>
            <person name="Patti C."/>
            <person name="Phunkhang P."/>
            <person name="Pierre F."/>
            <person name="Priest M."/>
            <person name="Raghuraman S."/>
            <person name="Rege F."/>
            <person name="Reyes R."/>
            <person name="Rise C."/>
            <person name="Rogov P."/>
            <person name="Ross K."/>
            <person name="Ryan E."/>
            <person name="Settipalli S."/>
            <person name="Shea T."/>
            <person name="Sherpa N."/>
            <person name="Shi L."/>
            <person name="Shih D."/>
            <person name="Sparrow T."/>
            <person name="Spaulding J."/>
            <person name="Stalker J."/>
            <person name="Stange-Thomann N."/>
            <person name="Stavropoulos S."/>
            <person name="Stone C."/>
            <person name="Strader C."/>
            <person name="Tesfaye S."/>
            <person name="Thomson T."/>
            <person name="Thoulutsang Y."/>
            <person name="Thoulutsang D."/>
            <person name="Topham K."/>
            <person name="Topping I."/>
            <person name="Tsamla T."/>
            <person name="Vassiliev H."/>
            <person name="Vo A."/>
            <person name="Wangchuk T."/>
            <person name="Wangdi T."/>
            <person name="Weiand M."/>
            <person name="Wilkinson J."/>
            <person name="Wilson A."/>
            <person name="Yadav S."/>
            <person name="Young G."/>
            <person name="Yu Q."/>
            <person name="Zembek L."/>
            <person name="Zhong D."/>
            <person name="Zimmer A."/>
            <person name="Zwirko Z."/>
            <person name="Jaffe D.B."/>
            <person name="Alvarez P."/>
            <person name="Brockman W."/>
            <person name="Butler J."/>
            <person name="Chin C."/>
            <person name="Gnerre S."/>
            <person name="Grabherr M."/>
            <person name="Kleber M."/>
            <person name="Mauceli E."/>
            <person name="MacCallum I."/>
        </authorList>
    </citation>
    <scope>NUCLEOTIDE SEQUENCE [LARGE SCALE GENOMIC DNA]</scope>
    <source>
        <strain evidence="2 3">TSC#14021-0224.01</strain>
    </source>
</reference>
<dbReference type="KEGG" id="der:6554783"/>
<dbReference type="AlphaFoldDB" id="B3P730"/>
<feature type="signal peptide" evidence="1">
    <location>
        <begin position="1"/>
        <end position="23"/>
    </location>
</feature>
<keyword evidence="3" id="KW-1185">Reference proteome</keyword>
<feature type="chain" id="PRO_5002796291" evidence="1">
    <location>
        <begin position="24"/>
        <end position="165"/>
    </location>
</feature>
<dbReference type="OrthoDB" id="7827013at2759"/>
<accession>B3P730</accession>
<sequence>MLTGKCLVAWLIVYLCYIGPGGASKIENEVRAVGPQCSSCLKIQHKCTVSQSGLFCQTKSDKDKILFSTKTGNKLYNLPECVPPKYNVTGPILDWCCLWSPKVGCQQLAGTHYQNQSGWKENCDICLHSCVCDENRSGVVKCSPMAGWLAALGILVLLSRSYLRS</sequence>
<evidence type="ECO:0000256" key="1">
    <source>
        <dbReference type="SAM" id="SignalP"/>
    </source>
</evidence>
<reference evidence="2 3" key="2">
    <citation type="journal article" date="2008" name="Bioinformatics">
        <title>Assembly reconciliation.</title>
        <authorList>
            <person name="Zimin A.V."/>
            <person name="Smith D.R."/>
            <person name="Sutton G."/>
            <person name="Yorke J.A."/>
        </authorList>
    </citation>
    <scope>NUCLEOTIDE SEQUENCE [LARGE SCALE GENOMIC DNA]</scope>
    <source>
        <strain evidence="2 3">TSC#14021-0224.01</strain>
    </source>
</reference>
<evidence type="ECO:0000313" key="3">
    <source>
        <dbReference type="Proteomes" id="UP000008711"/>
    </source>
</evidence>
<organism evidence="2 3">
    <name type="scientific">Drosophila erecta</name>
    <name type="common">Fruit fly</name>
    <dbReference type="NCBI Taxonomy" id="7220"/>
    <lineage>
        <taxon>Eukaryota</taxon>
        <taxon>Metazoa</taxon>
        <taxon>Ecdysozoa</taxon>
        <taxon>Arthropoda</taxon>
        <taxon>Hexapoda</taxon>
        <taxon>Insecta</taxon>
        <taxon>Pterygota</taxon>
        <taxon>Neoptera</taxon>
        <taxon>Endopterygota</taxon>
        <taxon>Diptera</taxon>
        <taxon>Brachycera</taxon>
        <taxon>Muscomorpha</taxon>
        <taxon>Ephydroidea</taxon>
        <taxon>Drosophilidae</taxon>
        <taxon>Drosophila</taxon>
        <taxon>Sophophora</taxon>
    </lineage>
</organism>
<keyword evidence="1" id="KW-0732">Signal</keyword>
<dbReference type="OMA" id="LDWCCLW"/>
<dbReference type="HOGENOM" id="CLU_1596287_0_0_1"/>
<dbReference type="EMBL" id="CH954182">
    <property type="protein sequence ID" value="EDV53850.1"/>
    <property type="molecule type" value="Genomic_DNA"/>
</dbReference>
<protein>
    <submittedName>
        <fullName evidence="2">GG11294</fullName>
    </submittedName>
</protein>
<dbReference type="Proteomes" id="UP000008711">
    <property type="component" value="Unassembled WGS sequence"/>
</dbReference>
<proteinExistence type="predicted"/>
<evidence type="ECO:0000313" key="2">
    <source>
        <dbReference type="EMBL" id="EDV53850.1"/>
    </source>
</evidence>
<name>B3P730_DROER</name>
<dbReference type="PhylomeDB" id="B3P730"/>